<keyword evidence="3" id="KW-1185">Reference proteome</keyword>
<name>A0ABT5VGV0_9BACI</name>
<dbReference type="InterPro" id="IPR000361">
    <property type="entry name" value="ATAP_core_dom"/>
</dbReference>
<evidence type="ECO:0000313" key="2">
    <source>
        <dbReference type="EMBL" id="MDE5414406.1"/>
    </source>
</evidence>
<dbReference type="SUPFAM" id="SSF89360">
    <property type="entry name" value="HesB-like domain"/>
    <property type="match status" value="1"/>
</dbReference>
<protein>
    <recommendedName>
        <fullName evidence="1">Core domain-containing protein</fullName>
    </recommendedName>
</protein>
<accession>A0ABT5VGV0</accession>
<evidence type="ECO:0000313" key="3">
    <source>
        <dbReference type="Proteomes" id="UP001148125"/>
    </source>
</evidence>
<comment type="caution">
    <text evidence="2">The sequence shown here is derived from an EMBL/GenBank/DDBJ whole genome shotgun (WGS) entry which is preliminary data.</text>
</comment>
<evidence type="ECO:0000259" key="1">
    <source>
        <dbReference type="Pfam" id="PF01521"/>
    </source>
</evidence>
<gene>
    <name evidence="2" type="ORF">N7Z68_13585</name>
</gene>
<sequence length="101" mass="11563">MNVTITPEAARFYKQEVLSNKKHPLRFFVRVGGVGSGGFSVGVSKENPTSHCYQTTVEGITFFITEDDAWYFEGMTIDYNEDLNMMIFTNPQFEDINHPEQ</sequence>
<dbReference type="Pfam" id="PF01521">
    <property type="entry name" value="Fe-S_biosyn"/>
    <property type="match status" value="1"/>
</dbReference>
<dbReference type="Proteomes" id="UP001148125">
    <property type="component" value="Unassembled WGS sequence"/>
</dbReference>
<dbReference type="EMBL" id="JAOTPO010000009">
    <property type="protein sequence ID" value="MDE5414406.1"/>
    <property type="molecule type" value="Genomic_DNA"/>
</dbReference>
<feature type="domain" description="Core" evidence="1">
    <location>
        <begin position="1"/>
        <end position="91"/>
    </location>
</feature>
<dbReference type="InterPro" id="IPR035903">
    <property type="entry name" value="HesB-like_dom_sf"/>
</dbReference>
<dbReference type="RefSeq" id="WP_275119021.1">
    <property type="nucleotide sequence ID" value="NZ_JAOTPO010000009.1"/>
</dbReference>
<proteinExistence type="predicted"/>
<reference evidence="2" key="1">
    <citation type="submission" date="2024-05" db="EMBL/GenBank/DDBJ databases">
        <title>Alkalihalobacillus sp. strain MEB203 novel alkaliphilic bacterium from Lonar Lake, India.</title>
        <authorList>
            <person name="Joshi A."/>
            <person name="Thite S."/>
            <person name="Mengade P."/>
        </authorList>
    </citation>
    <scope>NUCLEOTIDE SEQUENCE</scope>
    <source>
        <strain evidence="2">MEB 203</strain>
    </source>
</reference>
<organism evidence="2 3">
    <name type="scientific">Alkalihalobacterium chitinilyticum</name>
    <dbReference type="NCBI Taxonomy" id="2980103"/>
    <lineage>
        <taxon>Bacteria</taxon>
        <taxon>Bacillati</taxon>
        <taxon>Bacillota</taxon>
        <taxon>Bacilli</taxon>
        <taxon>Bacillales</taxon>
        <taxon>Bacillaceae</taxon>
        <taxon>Alkalihalobacterium</taxon>
    </lineage>
</organism>
<dbReference type="Gene3D" id="2.60.300.12">
    <property type="entry name" value="HesB-like domain"/>
    <property type="match status" value="1"/>
</dbReference>